<name>A0A6C0KNX8_9ZZZZ</name>
<dbReference type="AlphaFoldDB" id="A0A6C0KNX8"/>
<evidence type="ECO:0000313" key="1">
    <source>
        <dbReference type="EMBL" id="QHU19715.1"/>
    </source>
</evidence>
<protein>
    <submittedName>
        <fullName evidence="1">Uncharacterized protein</fullName>
    </submittedName>
</protein>
<reference evidence="1" key="1">
    <citation type="journal article" date="2020" name="Nature">
        <title>Giant virus diversity and host interactions through global metagenomics.</title>
        <authorList>
            <person name="Schulz F."/>
            <person name="Roux S."/>
            <person name="Paez-Espino D."/>
            <person name="Jungbluth S."/>
            <person name="Walsh D.A."/>
            <person name="Denef V.J."/>
            <person name="McMahon K.D."/>
            <person name="Konstantinidis K.T."/>
            <person name="Eloe-Fadrosh E.A."/>
            <person name="Kyrpides N.C."/>
            <person name="Woyke T."/>
        </authorList>
    </citation>
    <scope>NUCLEOTIDE SEQUENCE</scope>
    <source>
        <strain evidence="1">GVMAG-S-3300013014-113</strain>
    </source>
</reference>
<dbReference type="EMBL" id="MN740954">
    <property type="protein sequence ID" value="QHU19715.1"/>
    <property type="molecule type" value="Genomic_DNA"/>
</dbReference>
<accession>A0A6C0KNX8</accession>
<proteinExistence type="predicted"/>
<organism evidence="1">
    <name type="scientific">viral metagenome</name>
    <dbReference type="NCBI Taxonomy" id="1070528"/>
    <lineage>
        <taxon>unclassified sequences</taxon>
        <taxon>metagenomes</taxon>
        <taxon>organismal metagenomes</taxon>
    </lineage>
</organism>
<sequence length="169" mass="20030">MSNKTKKSKHSYNLEILFANVLEKSHKLRKKNPHNFDGQGFWQPIKKILEPLDSYNAKKWRKISKTKTRKIMLLPEYNINGYETKLIDEKNHFIIQQVRIPLNEKPTIKKIIQIALNIGQYKGINNNNYIYNIKFNDLAQFIYKKDIIELSKHISDALLKKVNDYLNSL</sequence>